<protein>
    <submittedName>
        <fullName evidence="6">DegP protease</fullName>
    </submittedName>
</protein>
<dbReference type="Gene3D" id="2.30.42.10">
    <property type="match status" value="1"/>
</dbReference>
<dbReference type="InterPro" id="IPR051201">
    <property type="entry name" value="Chloro_Bact_Ser_Proteases"/>
</dbReference>
<dbReference type="Pfam" id="PF13365">
    <property type="entry name" value="Trypsin_2"/>
    <property type="match status" value="1"/>
</dbReference>
<evidence type="ECO:0000256" key="2">
    <source>
        <dbReference type="ARBA" id="ARBA00022670"/>
    </source>
</evidence>
<keyword evidence="7" id="KW-1185">Reference proteome</keyword>
<reference evidence="6 7" key="1">
    <citation type="submission" date="2015-11" db="EMBL/GenBank/DDBJ databases">
        <title>Genomic analysis of 38 Legionella species identifies large and diverse effector repertoires.</title>
        <authorList>
            <person name="Burstein D."/>
            <person name="Amaro F."/>
            <person name="Zusman T."/>
            <person name="Lifshitz Z."/>
            <person name="Cohen O."/>
            <person name="Gilbert J.A."/>
            <person name="Pupko T."/>
            <person name="Shuman H.A."/>
            <person name="Segal G."/>
        </authorList>
    </citation>
    <scope>NUCLEOTIDE SEQUENCE [LARGE SCALE GENOMIC DNA]</scope>
    <source>
        <strain evidence="6 7">Bercovier 4</strain>
    </source>
</reference>
<evidence type="ECO:0000256" key="1">
    <source>
        <dbReference type="ARBA" id="ARBA00010541"/>
    </source>
</evidence>
<dbReference type="FunFam" id="2.40.10.10:FF:000001">
    <property type="entry name" value="Periplasmic serine protease DegS"/>
    <property type="match status" value="1"/>
</dbReference>
<dbReference type="InterPro" id="IPR036034">
    <property type="entry name" value="PDZ_sf"/>
</dbReference>
<evidence type="ECO:0000259" key="5">
    <source>
        <dbReference type="PROSITE" id="PS50106"/>
    </source>
</evidence>
<keyword evidence="2 6" id="KW-0645">Protease</keyword>
<feature type="domain" description="PDZ" evidence="5">
    <location>
        <begin position="254"/>
        <end position="342"/>
    </location>
</feature>
<dbReference type="EMBL" id="LNYH01000100">
    <property type="protein sequence ID" value="KTD20528.1"/>
    <property type="molecule type" value="Genomic_DNA"/>
</dbReference>
<organism evidence="6 7">
    <name type="scientific">Legionella israelensis</name>
    <dbReference type="NCBI Taxonomy" id="454"/>
    <lineage>
        <taxon>Bacteria</taxon>
        <taxon>Pseudomonadati</taxon>
        <taxon>Pseudomonadota</taxon>
        <taxon>Gammaproteobacteria</taxon>
        <taxon>Legionellales</taxon>
        <taxon>Legionellaceae</taxon>
        <taxon>Legionella</taxon>
    </lineage>
</organism>
<dbReference type="InterPro" id="IPR001940">
    <property type="entry name" value="Peptidase_S1C"/>
</dbReference>
<dbReference type="PANTHER" id="PTHR43343:SF3">
    <property type="entry name" value="PROTEASE DO-LIKE 8, CHLOROPLASTIC"/>
    <property type="match status" value="1"/>
</dbReference>
<dbReference type="InterPro" id="IPR009003">
    <property type="entry name" value="Peptidase_S1_PA"/>
</dbReference>
<dbReference type="PANTHER" id="PTHR43343">
    <property type="entry name" value="PEPTIDASE S12"/>
    <property type="match status" value="1"/>
</dbReference>
<evidence type="ECO:0000256" key="3">
    <source>
        <dbReference type="ARBA" id="ARBA00022801"/>
    </source>
</evidence>
<dbReference type="InterPro" id="IPR001478">
    <property type="entry name" value="PDZ"/>
</dbReference>
<dbReference type="Pfam" id="PF13180">
    <property type="entry name" value="PDZ_2"/>
    <property type="match status" value="1"/>
</dbReference>
<dbReference type="PRINTS" id="PR00834">
    <property type="entry name" value="PROTEASES2C"/>
</dbReference>
<dbReference type="STRING" id="454.Lisr_1773"/>
<dbReference type="GO" id="GO:0004252">
    <property type="term" value="F:serine-type endopeptidase activity"/>
    <property type="evidence" value="ECO:0007669"/>
    <property type="project" value="InterPro"/>
</dbReference>
<dbReference type="SMART" id="SM00228">
    <property type="entry name" value="PDZ"/>
    <property type="match status" value="1"/>
</dbReference>
<comment type="similarity">
    <text evidence="1">Belongs to the peptidase S1C family.</text>
</comment>
<evidence type="ECO:0000313" key="6">
    <source>
        <dbReference type="EMBL" id="KTD20528.1"/>
    </source>
</evidence>
<dbReference type="Gene3D" id="2.40.10.10">
    <property type="entry name" value="Trypsin-like serine proteases"/>
    <property type="match status" value="2"/>
</dbReference>
<evidence type="ECO:0000256" key="4">
    <source>
        <dbReference type="ARBA" id="ARBA00022825"/>
    </source>
</evidence>
<dbReference type="PROSITE" id="PS50106">
    <property type="entry name" value="PDZ"/>
    <property type="match status" value="1"/>
</dbReference>
<dbReference type="SUPFAM" id="SSF50494">
    <property type="entry name" value="Trypsin-like serine proteases"/>
    <property type="match status" value="1"/>
</dbReference>
<accession>A0A0W0VK87</accession>
<sequence length="357" mass="38382">MMTMMRQYLSLFLISFLTCTSAFGVNLDSLLPNERNTIEIFQKSASKVVFVHRIATVVNRSFEVTHVSDGAGSGILWDNEGHIVTNFHVVRGTDNLAVTIDNITVPVKVLGVEPRKDIAVLKIKSPKVLAKIKDIKPFELTHTSDLLVGQKAIAIGNPFGLDHTLTTGVISALGRQVPGIGGVTIRDMIQTDASVNPGNSGGPLLDSAGRLIGLNTMIYSNSGASAGIGFAVPADEIHRIVNQIIKYGRIVLAGIGIQRVEPNIAARLGVKEGILIAEVIPHTPADKAGLRGTYRNNWGHLVLGDVIVAVNGHPIKNYDALYNLLTKINVGDEISITVLRSGKKITHKIRTIDIAAY</sequence>
<comment type="caution">
    <text evidence="6">The sequence shown here is derived from an EMBL/GenBank/DDBJ whole genome shotgun (WGS) entry which is preliminary data.</text>
</comment>
<gene>
    <name evidence="6" type="ORF">Lisr_1773</name>
</gene>
<keyword evidence="4" id="KW-0720">Serine protease</keyword>
<dbReference type="Proteomes" id="UP000054761">
    <property type="component" value="Unassembled WGS sequence"/>
</dbReference>
<proteinExistence type="inferred from homology"/>
<evidence type="ECO:0000313" key="7">
    <source>
        <dbReference type="Proteomes" id="UP000054761"/>
    </source>
</evidence>
<dbReference type="GO" id="GO:0006508">
    <property type="term" value="P:proteolysis"/>
    <property type="evidence" value="ECO:0007669"/>
    <property type="project" value="UniProtKB-KW"/>
</dbReference>
<dbReference type="AlphaFoldDB" id="A0A0W0VK87"/>
<dbReference type="PATRIC" id="fig|454.4.peg.1926"/>
<dbReference type="InterPro" id="IPR043504">
    <property type="entry name" value="Peptidase_S1_PA_chymotrypsin"/>
</dbReference>
<keyword evidence="3" id="KW-0378">Hydrolase</keyword>
<name>A0A0W0VK87_9GAMM</name>
<dbReference type="SUPFAM" id="SSF50156">
    <property type="entry name" value="PDZ domain-like"/>
    <property type="match status" value="1"/>
</dbReference>